<reference evidence="2" key="2">
    <citation type="submission" date="2025-08" db="UniProtKB">
        <authorList>
            <consortium name="Ensembl"/>
        </authorList>
    </citation>
    <scope>IDENTIFICATION</scope>
</reference>
<sequence length="105" mass="12076">LCQSGFGSPTVSLRVHFPRPLLVCDPTSSLLLEFLIFDFNQNRFFTLLYIFCQGMFFFFDCLLAILGMAKPPHHVKVAPVLINKNKICGTIYEISVKNRSRIYKE</sequence>
<dbReference type="AlphaFoldDB" id="A0A803TVR2"/>
<keyword evidence="1" id="KW-0812">Transmembrane</keyword>
<organism evidence="2 3">
    <name type="scientific">Anolis carolinensis</name>
    <name type="common">Green anole</name>
    <name type="synonym">American chameleon</name>
    <dbReference type="NCBI Taxonomy" id="28377"/>
    <lineage>
        <taxon>Eukaryota</taxon>
        <taxon>Metazoa</taxon>
        <taxon>Chordata</taxon>
        <taxon>Craniata</taxon>
        <taxon>Vertebrata</taxon>
        <taxon>Euteleostomi</taxon>
        <taxon>Lepidosauria</taxon>
        <taxon>Squamata</taxon>
        <taxon>Bifurcata</taxon>
        <taxon>Unidentata</taxon>
        <taxon>Episquamata</taxon>
        <taxon>Toxicofera</taxon>
        <taxon>Iguania</taxon>
        <taxon>Dactyloidae</taxon>
        <taxon>Anolis</taxon>
    </lineage>
</organism>
<feature type="transmembrane region" description="Helical" evidence="1">
    <location>
        <begin position="44"/>
        <end position="66"/>
    </location>
</feature>
<reference evidence="2" key="3">
    <citation type="submission" date="2025-09" db="UniProtKB">
        <authorList>
            <consortium name="Ensembl"/>
        </authorList>
    </citation>
    <scope>IDENTIFICATION</scope>
</reference>
<reference evidence="2 3" key="1">
    <citation type="submission" date="2009-12" db="EMBL/GenBank/DDBJ databases">
        <title>The Genome Sequence of Anolis carolinensis (Green Anole Lizard).</title>
        <authorList>
            <consortium name="The Genome Sequencing Platform"/>
            <person name="Di Palma F."/>
            <person name="Alfoldi J."/>
            <person name="Heiman D."/>
            <person name="Young S."/>
            <person name="Grabherr M."/>
            <person name="Johnson J."/>
            <person name="Lander E.S."/>
            <person name="Lindblad-Toh K."/>
        </authorList>
    </citation>
    <scope>NUCLEOTIDE SEQUENCE [LARGE SCALE GENOMIC DNA]</scope>
    <source>
        <strain evidence="2 3">JBL SC #1</strain>
    </source>
</reference>
<evidence type="ECO:0000313" key="3">
    <source>
        <dbReference type="Proteomes" id="UP000001646"/>
    </source>
</evidence>
<dbReference type="Ensembl" id="ENSACAT00000046875.1">
    <property type="protein sequence ID" value="ENSACAP00000039302.1"/>
    <property type="gene ID" value="ENSACAG00000045238.1"/>
</dbReference>
<evidence type="ECO:0000256" key="1">
    <source>
        <dbReference type="SAM" id="Phobius"/>
    </source>
</evidence>
<accession>A0A803TVR2</accession>
<evidence type="ECO:0000313" key="2">
    <source>
        <dbReference type="Ensembl" id="ENSACAP00000039302.1"/>
    </source>
</evidence>
<name>A0A803TVR2_ANOCA</name>
<proteinExistence type="predicted"/>
<dbReference type="InParanoid" id="A0A803TVR2"/>
<protein>
    <submittedName>
        <fullName evidence="2">Uncharacterized protein</fullName>
    </submittedName>
</protein>
<keyword evidence="1" id="KW-0472">Membrane</keyword>
<keyword evidence="1" id="KW-1133">Transmembrane helix</keyword>
<dbReference type="Proteomes" id="UP000001646">
    <property type="component" value="Chromosome 5"/>
</dbReference>
<keyword evidence="3" id="KW-1185">Reference proteome</keyword>